<evidence type="ECO:0000256" key="2">
    <source>
        <dbReference type="ARBA" id="ARBA00022692"/>
    </source>
</evidence>
<evidence type="ECO:0000256" key="6">
    <source>
        <dbReference type="ARBA" id="ARBA00023136"/>
    </source>
</evidence>
<sequence length="610" mass="67516">MPPDNPTSGENARHDGWRTLRRFLPYLWPVNNSALRWRIVAAIVMILAGKAVTLGLPFFYKRAVDLMTIKPDPALGPALGLALAFVLAYALGRFASVLFENLRNIVFERVGQDATRALAENVFARLHNLSLRFHLARRTGEVTKVIERGTKSIDVMLYFLLFNVAPTVLELIVVAAIFYFHFGWGLVAATGIAVLAYAAITRWITEWRSVLREKMNRLDGQAMSRAVDSLLNYETVKYFSAEHRELERYSQATRAYSDAAVKSENSVGLLNIAQALVVNLLMGGAMAYTVWGWSQGKFTVGDLVFVNTYLVQLFRPLDMLGMVYRTIRQGLIDMAEMFRLIDTPVEVADVPSAPALVIKRPTVVFDNVVFGYEPDRTILHGLSFEVPAGQDVAIVGPSGAGKSTIARLLFRFYDPWSGRILIDGQDIREVTQASLRCAIGIVPQDSVLFNDTIGYNIGYGRDGATIADIEKAARGAALSGLIDRLPKRFETEVGERGLKLSGGEKQRVAIARTLVKNPPILLLDEATSALDTRTEQDILATLHEVSENRTSLSIAHRLSTIADADRIFVLNEGKLAEAGTHNELLRADGLYAEMWNRQASEIEELGEAAE</sequence>
<keyword evidence="4 10" id="KW-0067">ATP-binding</keyword>
<dbReference type="InterPro" id="IPR017871">
    <property type="entry name" value="ABC_transporter-like_CS"/>
</dbReference>
<dbReference type="Gene3D" id="3.40.50.300">
    <property type="entry name" value="P-loop containing nucleotide triphosphate hydrolases"/>
    <property type="match status" value="1"/>
</dbReference>
<keyword evidence="11" id="KW-1185">Reference proteome</keyword>
<dbReference type="Pfam" id="PF00005">
    <property type="entry name" value="ABC_tran"/>
    <property type="match status" value="1"/>
</dbReference>
<keyword evidence="6 7" id="KW-0472">Membrane</keyword>
<feature type="domain" description="ABC transmembrane type-1" evidence="9">
    <location>
        <begin position="40"/>
        <end position="329"/>
    </location>
</feature>
<protein>
    <submittedName>
        <fullName evidence="10">ABC transporter ATP-binding protein/permease</fullName>
    </submittedName>
</protein>
<dbReference type="InterPro" id="IPR011527">
    <property type="entry name" value="ABC1_TM_dom"/>
</dbReference>
<name>A0ABU8S1T3_9SPHN</name>
<keyword evidence="2 7" id="KW-0812">Transmembrane</keyword>
<feature type="transmembrane region" description="Helical" evidence="7">
    <location>
        <begin position="80"/>
        <end position="99"/>
    </location>
</feature>
<dbReference type="PROSITE" id="PS50893">
    <property type="entry name" value="ABC_TRANSPORTER_2"/>
    <property type="match status" value="1"/>
</dbReference>
<dbReference type="CDD" id="cd18582">
    <property type="entry name" value="ABC_6TM_ATM1_ABCB7"/>
    <property type="match status" value="1"/>
</dbReference>
<dbReference type="Pfam" id="PF00664">
    <property type="entry name" value="ABC_membrane"/>
    <property type="match status" value="1"/>
</dbReference>
<keyword evidence="5 7" id="KW-1133">Transmembrane helix</keyword>
<keyword evidence="3" id="KW-0547">Nucleotide-binding</keyword>
<feature type="domain" description="ABC transporter" evidence="8">
    <location>
        <begin position="363"/>
        <end position="597"/>
    </location>
</feature>
<feature type="transmembrane region" description="Helical" evidence="7">
    <location>
        <begin position="157"/>
        <end position="180"/>
    </location>
</feature>
<dbReference type="SMART" id="SM00382">
    <property type="entry name" value="AAA"/>
    <property type="match status" value="1"/>
</dbReference>
<dbReference type="InterPro" id="IPR036640">
    <property type="entry name" value="ABC1_TM_sf"/>
</dbReference>
<comment type="subcellular location">
    <subcellularLocation>
        <location evidence="1">Cell membrane</location>
        <topology evidence="1">Multi-pass membrane protein</topology>
    </subcellularLocation>
</comment>
<feature type="transmembrane region" description="Helical" evidence="7">
    <location>
        <begin position="186"/>
        <end position="205"/>
    </location>
</feature>
<evidence type="ECO:0000259" key="9">
    <source>
        <dbReference type="PROSITE" id="PS50929"/>
    </source>
</evidence>
<feature type="transmembrane region" description="Helical" evidence="7">
    <location>
        <begin position="269"/>
        <end position="291"/>
    </location>
</feature>
<feature type="transmembrane region" description="Helical" evidence="7">
    <location>
        <begin position="39"/>
        <end position="60"/>
    </location>
</feature>
<dbReference type="SUPFAM" id="SSF52540">
    <property type="entry name" value="P-loop containing nucleoside triphosphate hydrolases"/>
    <property type="match status" value="1"/>
</dbReference>
<dbReference type="InterPro" id="IPR003593">
    <property type="entry name" value="AAA+_ATPase"/>
</dbReference>
<evidence type="ECO:0000256" key="7">
    <source>
        <dbReference type="SAM" id="Phobius"/>
    </source>
</evidence>
<dbReference type="Gene3D" id="1.20.1560.10">
    <property type="entry name" value="ABC transporter type 1, transmembrane domain"/>
    <property type="match status" value="1"/>
</dbReference>
<organism evidence="10 11">
    <name type="scientific">Novosphingobium anseongense</name>
    <dbReference type="NCBI Taxonomy" id="3133436"/>
    <lineage>
        <taxon>Bacteria</taxon>
        <taxon>Pseudomonadati</taxon>
        <taxon>Pseudomonadota</taxon>
        <taxon>Alphaproteobacteria</taxon>
        <taxon>Sphingomonadales</taxon>
        <taxon>Sphingomonadaceae</taxon>
        <taxon>Novosphingobium</taxon>
    </lineage>
</organism>
<evidence type="ECO:0000259" key="8">
    <source>
        <dbReference type="PROSITE" id="PS50893"/>
    </source>
</evidence>
<dbReference type="PROSITE" id="PS50929">
    <property type="entry name" value="ABC_TM1F"/>
    <property type="match status" value="1"/>
</dbReference>
<evidence type="ECO:0000313" key="11">
    <source>
        <dbReference type="Proteomes" id="UP001361239"/>
    </source>
</evidence>
<evidence type="ECO:0000313" key="10">
    <source>
        <dbReference type="EMBL" id="MEJ5979193.1"/>
    </source>
</evidence>
<dbReference type="InterPro" id="IPR027417">
    <property type="entry name" value="P-loop_NTPase"/>
</dbReference>
<accession>A0ABU8S1T3</accession>
<dbReference type="SUPFAM" id="SSF90123">
    <property type="entry name" value="ABC transporter transmembrane region"/>
    <property type="match status" value="1"/>
</dbReference>
<evidence type="ECO:0000256" key="3">
    <source>
        <dbReference type="ARBA" id="ARBA00022741"/>
    </source>
</evidence>
<dbReference type="RefSeq" id="WP_339589135.1">
    <property type="nucleotide sequence ID" value="NZ_JBBHJZ010000006.1"/>
</dbReference>
<dbReference type="PANTHER" id="PTHR24221">
    <property type="entry name" value="ATP-BINDING CASSETTE SUB-FAMILY B"/>
    <property type="match status" value="1"/>
</dbReference>
<dbReference type="GO" id="GO:0005524">
    <property type="term" value="F:ATP binding"/>
    <property type="evidence" value="ECO:0007669"/>
    <property type="project" value="UniProtKB-KW"/>
</dbReference>
<evidence type="ECO:0000256" key="1">
    <source>
        <dbReference type="ARBA" id="ARBA00004651"/>
    </source>
</evidence>
<reference evidence="10 11" key="1">
    <citation type="submission" date="2024-03" db="EMBL/GenBank/DDBJ databases">
        <authorList>
            <person name="Jo J.-H."/>
        </authorList>
    </citation>
    <scope>NUCLEOTIDE SEQUENCE [LARGE SCALE GENOMIC DNA]</scope>
    <source>
        <strain evidence="10 11">PS1R-30</strain>
    </source>
</reference>
<proteinExistence type="predicted"/>
<dbReference type="PANTHER" id="PTHR24221:SF654">
    <property type="entry name" value="ATP-BINDING CASSETTE SUB-FAMILY B MEMBER 6"/>
    <property type="match status" value="1"/>
</dbReference>
<comment type="caution">
    <text evidence="10">The sequence shown here is derived from an EMBL/GenBank/DDBJ whole genome shotgun (WGS) entry which is preliminary data.</text>
</comment>
<evidence type="ECO:0000256" key="5">
    <source>
        <dbReference type="ARBA" id="ARBA00022989"/>
    </source>
</evidence>
<dbReference type="InterPro" id="IPR003439">
    <property type="entry name" value="ABC_transporter-like_ATP-bd"/>
</dbReference>
<dbReference type="PROSITE" id="PS00211">
    <property type="entry name" value="ABC_TRANSPORTER_1"/>
    <property type="match status" value="1"/>
</dbReference>
<dbReference type="Proteomes" id="UP001361239">
    <property type="component" value="Unassembled WGS sequence"/>
</dbReference>
<dbReference type="InterPro" id="IPR039421">
    <property type="entry name" value="Type_1_exporter"/>
</dbReference>
<dbReference type="CDD" id="cd03253">
    <property type="entry name" value="ABCC_ATM1_transporter"/>
    <property type="match status" value="1"/>
</dbReference>
<evidence type="ECO:0000256" key="4">
    <source>
        <dbReference type="ARBA" id="ARBA00022840"/>
    </source>
</evidence>
<dbReference type="EMBL" id="JBBHJZ010000006">
    <property type="protein sequence ID" value="MEJ5979193.1"/>
    <property type="molecule type" value="Genomic_DNA"/>
</dbReference>
<gene>
    <name evidence="10" type="ORF">WG901_21245</name>
</gene>